<name>K0EQD5_NOCB7</name>
<evidence type="ECO:0008006" key="3">
    <source>
        <dbReference type="Google" id="ProtNLM"/>
    </source>
</evidence>
<dbReference type="Proteomes" id="UP000006304">
    <property type="component" value="Chromosome"/>
</dbReference>
<dbReference type="AlphaFoldDB" id="K0EQD5"/>
<dbReference type="SUPFAM" id="SSF56801">
    <property type="entry name" value="Acetyl-CoA synthetase-like"/>
    <property type="match status" value="1"/>
</dbReference>
<organism evidence="1 2">
    <name type="scientific">Nocardia brasiliensis (strain ATCC 700358 / HUJEG-1)</name>
    <dbReference type="NCBI Taxonomy" id="1133849"/>
    <lineage>
        <taxon>Bacteria</taxon>
        <taxon>Bacillati</taxon>
        <taxon>Actinomycetota</taxon>
        <taxon>Actinomycetes</taxon>
        <taxon>Mycobacteriales</taxon>
        <taxon>Nocardiaceae</taxon>
        <taxon>Nocardia</taxon>
    </lineage>
</organism>
<dbReference type="STRING" id="1133849.O3I_020045"/>
<evidence type="ECO:0000313" key="2">
    <source>
        <dbReference type="Proteomes" id="UP000006304"/>
    </source>
</evidence>
<dbReference type="HOGENOM" id="CLU_535023_0_0_11"/>
<protein>
    <recommendedName>
        <fullName evidence="3">Phenylacetate-CoA ligase</fullName>
    </recommendedName>
</protein>
<reference evidence="1 2" key="1">
    <citation type="journal article" date="2012" name="J. Bacteriol.">
        <title>Complete genome sequence of Nocardia brasiliensis HUJEG-1.</title>
        <authorList>
            <person name="Vera-Cabrera L."/>
            <person name="Ortiz-Lopez R."/>
            <person name="Elizondo-Gonzalez R."/>
            <person name="Perez-Maya A.A."/>
            <person name="Ocampo-Candiani J."/>
        </authorList>
    </citation>
    <scope>NUCLEOTIDE SEQUENCE [LARGE SCALE GENOMIC DNA]</scope>
    <source>
        <strain evidence="2">ATCC 700358</strain>
    </source>
</reference>
<keyword evidence="2" id="KW-1185">Reference proteome</keyword>
<dbReference type="KEGG" id="nbr:O3I_020045"/>
<evidence type="ECO:0000313" key="1">
    <source>
        <dbReference type="EMBL" id="AFU01968.1"/>
    </source>
</evidence>
<accession>K0EQD5</accession>
<gene>
    <name evidence="1" type="ORF">O3I_020045</name>
</gene>
<dbReference type="eggNOG" id="COG1541">
    <property type="taxonomic scope" value="Bacteria"/>
</dbReference>
<dbReference type="InterPro" id="IPR042099">
    <property type="entry name" value="ANL_N_sf"/>
</dbReference>
<dbReference type="PANTHER" id="PTHR43845:SF1">
    <property type="entry name" value="BLR5969 PROTEIN"/>
    <property type="match status" value="1"/>
</dbReference>
<dbReference type="EMBL" id="CP003876">
    <property type="protein sequence ID" value="AFU01968.1"/>
    <property type="molecule type" value="Genomic_DNA"/>
</dbReference>
<sequence>MLTKEKHIMTAPLSLVPDGPPGFGGALATFHRTVRHVRAYPAHLARHGIDPENIRTPADFAELPVVTKDNYLKAHALAELMPHGDVSEAGTWSSSSGSTGKPTYWPRELLSLQHSREYYDRILRAFDAPGRTTLLVNGFAMGTWIGGTYTHHGVLEARRRGHRVSVATPGIDVDAVLATMADLGPHYDQVVLAAYPPFAQDVLDHAPAEVRALKPALLLAGENITEAWRDHVLARTGQPDRPDRTCAIYGTADAGVMGHETPTTIAIRRLARTDARLRAALFGDDDPALPTFVEYDPHLRYTETDAQGRFLFTVDGALPLVRYRINDEGSILTPWQVAAALRRCGHRIPVRTNTIGAGFLALHRRRDVAASFYAVKLYPESIRAALEKPEVAAQVTGKFVLATVTGAAFEQTLTLRVELRAAAAAGADFTTRLRQLVIAELERSNSEYRRLRAVLGTAADPVVTLEPFGGTAFRYTAKHKYLEQNR</sequence>
<dbReference type="PANTHER" id="PTHR43845">
    <property type="entry name" value="BLR5969 PROTEIN"/>
    <property type="match status" value="1"/>
</dbReference>
<proteinExistence type="predicted"/>
<dbReference type="Gene3D" id="3.40.50.12780">
    <property type="entry name" value="N-terminal domain of ligase-like"/>
    <property type="match status" value="1"/>
</dbReference>